<reference evidence="3" key="2">
    <citation type="submission" date="2015-01" db="EMBL/GenBank/DDBJ databases">
        <title>Evolutionary Origins and Diversification of the Mycorrhizal Mutualists.</title>
        <authorList>
            <consortium name="DOE Joint Genome Institute"/>
            <consortium name="Mycorrhizal Genomics Consortium"/>
            <person name="Kohler A."/>
            <person name="Kuo A."/>
            <person name="Nagy L.G."/>
            <person name="Floudas D."/>
            <person name="Copeland A."/>
            <person name="Barry K.W."/>
            <person name="Cichocki N."/>
            <person name="Veneault-Fourrey C."/>
            <person name="LaButti K."/>
            <person name="Lindquist E.A."/>
            <person name="Lipzen A."/>
            <person name="Lundell T."/>
            <person name="Morin E."/>
            <person name="Murat C."/>
            <person name="Riley R."/>
            <person name="Ohm R."/>
            <person name="Sun H."/>
            <person name="Tunlid A."/>
            <person name="Henrissat B."/>
            <person name="Grigoriev I.V."/>
            <person name="Hibbett D.S."/>
            <person name="Martin F."/>
        </authorList>
    </citation>
    <scope>NUCLEOTIDE SEQUENCE [LARGE SCALE GENOMIC DNA]</scope>
    <source>
        <strain evidence="3">UH-Slu-Lm8-n1</strain>
    </source>
</reference>
<dbReference type="InParanoid" id="A0A0D0BNC8"/>
<feature type="region of interest" description="Disordered" evidence="1">
    <location>
        <begin position="400"/>
        <end position="466"/>
    </location>
</feature>
<feature type="region of interest" description="Disordered" evidence="1">
    <location>
        <begin position="256"/>
        <end position="283"/>
    </location>
</feature>
<gene>
    <name evidence="2" type="ORF">CY34DRAFT_264520</name>
</gene>
<dbReference type="EMBL" id="KN835148">
    <property type="protein sequence ID" value="KIK47322.1"/>
    <property type="molecule type" value="Genomic_DNA"/>
</dbReference>
<evidence type="ECO:0000313" key="2">
    <source>
        <dbReference type="EMBL" id="KIK47322.1"/>
    </source>
</evidence>
<feature type="region of interest" description="Disordered" evidence="1">
    <location>
        <begin position="1"/>
        <end position="20"/>
    </location>
</feature>
<protein>
    <submittedName>
        <fullName evidence="2">Uncharacterized protein</fullName>
    </submittedName>
</protein>
<dbReference type="Proteomes" id="UP000054485">
    <property type="component" value="Unassembled WGS sequence"/>
</dbReference>
<evidence type="ECO:0000313" key="3">
    <source>
        <dbReference type="Proteomes" id="UP000054485"/>
    </source>
</evidence>
<sequence length="667" mass="72275">MASYSAPPPNYSPEYPQDLPGALDEPISGLQILIIPATDTLSFQKGYLGAEGERAAIEGEIHVKGAQPGQWKYVTVALRVVESAFGQEIELGKSEINLVSFTATSDSMSSSMSFAIPLTSDAPQCIHTPHSSLEYALTATFHPTNSSEPLVSRRIVVHTRRYTSHSHAIDTLPETHILESPSRVEVQVPRTIFRAGESIPVYVTVPPPSRELMLREGLRLRNVKTEIVRIVSLKGQDDGGDFELGTPHGQFIADLSPQDGPSSVAPTAPAEKPPIASPGSAYSTVTSRSGASCRFHSSRPVRLRLILHQASPSASPVDYQTSLPDGDYSSLDNDLQCISITQSTLLHSVSFLLNVHVSFVETTSRTERLMTIPIPLTIIPPPAPLPEVEEWVDAAYQKKHDRPPLRTVRQEDPESSIPLYQEGEAGPSYTQSGAPPPFEDRDIPPPPFFNSMPSTSNAPPSFQESESEIFIPSDTADQEVLATTALSIIGEGILFGFAASEQFDGHSDTMHRSSTPPPSVEMAERDADVTGFANIGVEPVRVFEALNIVSDDSAPRSRDELPPPPPAMDDPSDPPPSIDSDFRSPSVRVPVQPHSPPLAHQSYSQSPATRDSLHPPSDILDHSSSHGHAPPPYLVPGSDPDQEEHVTRPPPYMDLVPSSLYLNSSIH</sequence>
<dbReference type="STRING" id="930992.A0A0D0BNC8"/>
<feature type="compositionally biased region" description="Pro residues" evidence="1">
    <location>
        <begin position="562"/>
        <end position="577"/>
    </location>
</feature>
<keyword evidence="3" id="KW-1185">Reference proteome</keyword>
<organism evidence="2 3">
    <name type="scientific">Suillus luteus UH-Slu-Lm8-n1</name>
    <dbReference type="NCBI Taxonomy" id="930992"/>
    <lineage>
        <taxon>Eukaryota</taxon>
        <taxon>Fungi</taxon>
        <taxon>Dikarya</taxon>
        <taxon>Basidiomycota</taxon>
        <taxon>Agaricomycotina</taxon>
        <taxon>Agaricomycetes</taxon>
        <taxon>Agaricomycetidae</taxon>
        <taxon>Boletales</taxon>
        <taxon>Suillineae</taxon>
        <taxon>Suillaceae</taxon>
        <taxon>Suillus</taxon>
    </lineage>
</organism>
<accession>A0A0D0BNC8</accession>
<dbReference type="HOGENOM" id="CLU_416815_0_0_1"/>
<dbReference type="AlphaFoldDB" id="A0A0D0BNC8"/>
<evidence type="ECO:0000256" key="1">
    <source>
        <dbReference type="SAM" id="MobiDB-lite"/>
    </source>
</evidence>
<proteinExistence type="predicted"/>
<feature type="compositionally biased region" description="Pro residues" evidence="1">
    <location>
        <begin position="1"/>
        <end position="11"/>
    </location>
</feature>
<feature type="compositionally biased region" description="Polar residues" evidence="1">
    <location>
        <begin position="451"/>
        <end position="464"/>
    </location>
</feature>
<name>A0A0D0BNC8_9AGAM</name>
<feature type="region of interest" description="Disordered" evidence="1">
    <location>
        <begin position="551"/>
        <end position="667"/>
    </location>
</feature>
<reference evidence="2 3" key="1">
    <citation type="submission" date="2014-04" db="EMBL/GenBank/DDBJ databases">
        <authorList>
            <consortium name="DOE Joint Genome Institute"/>
            <person name="Kuo A."/>
            <person name="Ruytinx J."/>
            <person name="Rineau F."/>
            <person name="Colpaert J."/>
            <person name="Kohler A."/>
            <person name="Nagy L.G."/>
            <person name="Floudas D."/>
            <person name="Copeland A."/>
            <person name="Barry K.W."/>
            <person name="Cichocki N."/>
            <person name="Veneault-Fourrey C."/>
            <person name="LaButti K."/>
            <person name="Lindquist E.A."/>
            <person name="Lipzen A."/>
            <person name="Lundell T."/>
            <person name="Morin E."/>
            <person name="Murat C."/>
            <person name="Sun H."/>
            <person name="Tunlid A."/>
            <person name="Henrissat B."/>
            <person name="Grigoriev I.V."/>
            <person name="Hibbett D.S."/>
            <person name="Martin F."/>
            <person name="Nordberg H.P."/>
            <person name="Cantor M.N."/>
            <person name="Hua S.X."/>
        </authorList>
    </citation>
    <scope>NUCLEOTIDE SEQUENCE [LARGE SCALE GENOMIC DNA]</scope>
    <source>
        <strain evidence="2 3">UH-Slu-Lm8-n1</strain>
    </source>
</reference>
<dbReference type="OrthoDB" id="3357813at2759"/>
<feature type="compositionally biased region" description="Basic and acidic residues" evidence="1">
    <location>
        <begin position="400"/>
        <end position="412"/>
    </location>
</feature>